<comment type="caution">
    <text evidence="12">The sequence shown here is derived from an EMBL/GenBank/DDBJ whole genome shotgun (WGS) entry which is preliminary data.</text>
</comment>
<proteinExistence type="inferred from homology"/>
<evidence type="ECO:0000256" key="8">
    <source>
        <dbReference type="ARBA" id="ARBA00074306"/>
    </source>
</evidence>
<dbReference type="InterPro" id="IPR003594">
    <property type="entry name" value="HATPase_dom"/>
</dbReference>
<evidence type="ECO:0000256" key="2">
    <source>
        <dbReference type="ARBA" id="ARBA00006402"/>
    </source>
</evidence>
<dbReference type="PRINTS" id="PR00344">
    <property type="entry name" value="BCTRLSENSOR"/>
</dbReference>
<dbReference type="AlphaFoldDB" id="A0A0P7YZ73"/>
<dbReference type="SUPFAM" id="SSF52172">
    <property type="entry name" value="CheY-like"/>
    <property type="match status" value="1"/>
</dbReference>
<keyword evidence="6 12" id="KW-0418">Kinase</keyword>
<dbReference type="EC" id="2.7.13.3" evidence="3"/>
<dbReference type="SUPFAM" id="SSF55874">
    <property type="entry name" value="ATPase domain of HSP90 chaperone/DNA topoisomerase II/histidine kinase"/>
    <property type="match status" value="1"/>
</dbReference>
<evidence type="ECO:0000256" key="7">
    <source>
        <dbReference type="ARBA" id="ARBA00023012"/>
    </source>
</evidence>
<evidence type="ECO:0000256" key="3">
    <source>
        <dbReference type="ARBA" id="ARBA00012438"/>
    </source>
</evidence>
<evidence type="ECO:0000313" key="12">
    <source>
        <dbReference type="EMBL" id="KPQ35709.1"/>
    </source>
</evidence>
<dbReference type="SMART" id="SM00065">
    <property type="entry name" value="GAF"/>
    <property type="match status" value="2"/>
</dbReference>
<dbReference type="CDD" id="cd17580">
    <property type="entry name" value="REC_2_DhkD-like"/>
    <property type="match status" value="1"/>
</dbReference>
<dbReference type="FunFam" id="3.30.565.10:FF:000010">
    <property type="entry name" value="Sensor histidine kinase RcsC"/>
    <property type="match status" value="1"/>
</dbReference>
<dbReference type="InterPro" id="IPR005467">
    <property type="entry name" value="His_kinase_dom"/>
</dbReference>
<dbReference type="Proteomes" id="UP000050465">
    <property type="component" value="Unassembled WGS sequence"/>
</dbReference>
<evidence type="ECO:0000259" key="11">
    <source>
        <dbReference type="PROSITE" id="PS50110"/>
    </source>
</evidence>
<keyword evidence="7" id="KW-0902">Two-component regulatory system</keyword>
<dbReference type="InterPro" id="IPR036890">
    <property type="entry name" value="HATPase_C_sf"/>
</dbReference>
<dbReference type="Pfam" id="PF01590">
    <property type="entry name" value="GAF"/>
    <property type="match status" value="2"/>
</dbReference>
<dbReference type="InterPro" id="IPR003661">
    <property type="entry name" value="HisK_dim/P_dom"/>
</dbReference>
<dbReference type="Pfam" id="PF02518">
    <property type="entry name" value="HATPase_c"/>
    <property type="match status" value="1"/>
</dbReference>
<dbReference type="PANTHER" id="PTHR43547:SF2">
    <property type="entry name" value="HYBRID SIGNAL TRANSDUCTION HISTIDINE KINASE C"/>
    <property type="match status" value="1"/>
</dbReference>
<evidence type="ECO:0000256" key="4">
    <source>
        <dbReference type="ARBA" id="ARBA00022553"/>
    </source>
</evidence>
<evidence type="ECO:0000313" key="13">
    <source>
        <dbReference type="Proteomes" id="UP000050465"/>
    </source>
</evidence>
<dbReference type="Gene3D" id="1.10.287.130">
    <property type="match status" value="1"/>
</dbReference>
<feature type="modified residue" description="4-aspartylphosphate" evidence="9">
    <location>
        <position position="652"/>
    </location>
</feature>
<sequence length="726" mass="78900">MSEDPLPLSLNLIESPERLAALHHYGIVGTPPEAAFDDLTRLAAQVCDTPLSFITFVDKDYQFFKSVFGADTGTAPLEDGFCPYLVEKQEALVVPNALADTKFCTHPAIAARGLQFYAGVPLVTQSGHILGTLCVIDLRPREPSQAQIDSLHALSRQVMSQLELKLAARQMAQTNEALTAVSCGVAATVGNMFFATLVQQFTQALCVDYAYISLLVDDQPDCLRTLSVCHQGRIVDNFDYSLTNSPCGATLQARSLCWFDRDLAQRFPKVPMLAALNIESYAAIPIVEATGKPLGVLAVMNTQLMTVPALVESLLNIFSVRIATELERRRAEATQAELLACAEKALKQAERASHSKDEFLAVVSHELRSPLNPIVGWSQLLRKGNLSPEKTTEALSIIERNARLQVRLIDDLLDISRILQGKMSLQKQPVRLDSVIARALETVQLAADAKNIGIETRLYAVGLTVMGDESRLQQIIWNLLSNAVKFTPEGGHIQIELSTSDETHAKIQVTDTGKGICAEFLPYVFEYFHQENYSITRQFGGLGLGMAIVRQLTELHGGTVSVVSEGEGKGTTFTLIMPLINRMVSTFNPAVQEKKANLNGVHILVVDDSSDSQLIAVVTLEQAGATVTGVDSGAAALKALDEQPLPDVLISDISMPLFDGYQLINCIRQLPYEQGGNILAIALTACADKSDVQKALNAGFHRHLAKPVAPDTLVATVMDLLQTQTA</sequence>
<accession>A0A0P7YZ73</accession>
<dbReference type="InterPro" id="IPR003018">
    <property type="entry name" value="GAF"/>
</dbReference>
<dbReference type="Gene3D" id="3.30.450.40">
    <property type="match status" value="2"/>
</dbReference>
<dbReference type="PROSITE" id="PS50110">
    <property type="entry name" value="RESPONSE_REGULATORY"/>
    <property type="match status" value="1"/>
</dbReference>
<dbReference type="PANTHER" id="PTHR43547">
    <property type="entry name" value="TWO-COMPONENT HISTIDINE KINASE"/>
    <property type="match status" value="1"/>
</dbReference>
<evidence type="ECO:0000256" key="9">
    <source>
        <dbReference type="PROSITE-ProRule" id="PRU00169"/>
    </source>
</evidence>
<dbReference type="InterPro" id="IPR001789">
    <property type="entry name" value="Sig_transdc_resp-reg_receiver"/>
</dbReference>
<gene>
    <name evidence="12" type="ORF">HLUCCA11_09080</name>
</gene>
<evidence type="ECO:0000256" key="6">
    <source>
        <dbReference type="ARBA" id="ARBA00022777"/>
    </source>
</evidence>
<keyword evidence="4 9" id="KW-0597">Phosphoprotein</keyword>
<dbReference type="SMART" id="SM00448">
    <property type="entry name" value="REC"/>
    <property type="match status" value="1"/>
</dbReference>
<dbReference type="Pfam" id="PF00072">
    <property type="entry name" value="Response_reg"/>
    <property type="match status" value="1"/>
</dbReference>
<dbReference type="SMART" id="SM00387">
    <property type="entry name" value="HATPase_c"/>
    <property type="match status" value="1"/>
</dbReference>
<dbReference type="InterPro" id="IPR011006">
    <property type="entry name" value="CheY-like_superfamily"/>
</dbReference>
<dbReference type="SUPFAM" id="SSF55781">
    <property type="entry name" value="GAF domain-like"/>
    <property type="match status" value="2"/>
</dbReference>
<dbReference type="Gene3D" id="3.30.565.10">
    <property type="entry name" value="Histidine kinase-like ATPase, C-terminal domain"/>
    <property type="match status" value="1"/>
</dbReference>
<dbReference type="PROSITE" id="PS50109">
    <property type="entry name" value="HIS_KIN"/>
    <property type="match status" value="1"/>
</dbReference>
<dbReference type="CDD" id="cd16922">
    <property type="entry name" value="HATPase_EvgS-ArcB-TorS-like"/>
    <property type="match status" value="1"/>
</dbReference>
<dbReference type="EMBL" id="LJZR01000010">
    <property type="protein sequence ID" value="KPQ35709.1"/>
    <property type="molecule type" value="Genomic_DNA"/>
</dbReference>
<name>A0A0P7YZ73_9CYAN</name>
<dbReference type="Pfam" id="PF00512">
    <property type="entry name" value="HisKA"/>
    <property type="match status" value="1"/>
</dbReference>
<feature type="domain" description="Histidine kinase" evidence="10">
    <location>
        <begin position="362"/>
        <end position="581"/>
    </location>
</feature>
<keyword evidence="5 12" id="KW-0808">Transferase</keyword>
<dbReference type="STRING" id="1666911.HLUCCA11_09080"/>
<evidence type="ECO:0000259" key="10">
    <source>
        <dbReference type="PROSITE" id="PS50109"/>
    </source>
</evidence>
<dbReference type="GO" id="GO:0000155">
    <property type="term" value="F:phosphorelay sensor kinase activity"/>
    <property type="evidence" value="ECO:0007669"/>
    <property type="project" value="InterPro"/>
</dbReference>
<comment type="catalytic activity">
    <reaction evidence="1">
        <text>ATP + protein L-histidine = ADP + protein N-phospho-L-histidine.</text>
        <dbReference type="EC" id="2.7.13.3"/>
    </reaction>
</comment>
<dbReference type="PATRIC" id="fig|1666911.3.peg.606"/>
<dbReference type="SUPFAM" id="SSF47384">
    <property type="entry name" value="Homodimeric domain of signal transducing histidine kinase"/>
    <property type="match status" value="1"/>
</dbReference>
<dbReference type="InterPro" id="IPR036097">
    <property type="entry name" value="HisK_dim/P_sf"/>
</dbReference>
<evidence type="ECO:0000256" key="5">
    <source>
        <dbReference type="ARBA" id="ARBA00022679"/>
    </source>
</evidence>
<evidence type="ECO:0000256" key="1">
    <source>
        <dbReference type="ARBA" id="ARBA00000085"/>
    </source>
</evidence>
<protein>
    <recommendedName>
        <fullName evidence="8">Circadian input-output histidine kinase CikA</fullName>
        <ecNumber evidence="3">2.7.13.3</ecNumber>
    </recommendedName>
</protein>
<dbReference type="InterPro" id="IPR029016">
    <property type="entry name" value="GAF-like_dom_sf"/>
</dbReference>
<dbReference type="InterPro" id="IPR004358">
    <property type="entry name" value="Sig_transdc_His_kin-like_C"/>
</dbReference>
<dbReference type="CDD" id="cd00082">
    <property type="entry name" value="HisKA"/>
    <property type="match status" value="1"/>
</dbReference>
<reference evidence="12 13" key="1">
    <citation type="submission" date="2015-09" db="EMBL/GenBank/DDBJ databases">
        <title>Identification and resolution of microdiversity through metagenomic sequencing of parallel consortia.</title>
        <authorList>
            <person name="Nelson W.C."/>
            <person name="Romine M.F."/>
            <person name="Lindemann S.R."/>
        </authorList>
    </citation>
    <scope>NUCLEOTIDE SEQUENCE [LARGE SCALE GENOMIC DNA]</scope>
    <source>
        <strain evidence="12">Ana</strain>
    </source>
</reference>
<dbReference type="Gene3D" id="3.40.50.2300">
    <property type="match status" value="1"/>
</dbReference>
<feature type="domain" description="Response regulatory" evidence="11">
    <location>
        <begin position="602"/>
        <end position="721"/>
    </location>
</feature>
<dbReference type="SMART" id="SM00388">
    <property type="entry name" value="HisKA"/>
    <property type="match status" value="1"/>
</dbReference>
<comment type="similarity">
    <text evidence="2">In the N-terminal section; belongs to the phytochrome family.</text>
</comment>
<organism evidence="12 13">
    <name type="scientific">Phormidesmis priestleyi Ana</name>
    <dbReference type="NCBI Taxonomy" id="1666911"/>
    <lineage>
        <taxon>Bacteria</taxon>
        <taxon>Bacillati</taxon>
        <taxon>Cyanobacteriota</taxon>
        <taxon>Cyanophyceae</taxon>
        <taxon>Leptolyngbyales</taxon>
        <taxon>Leptolyngbyaceae</taxon>
        <taxon>Phormidesmis</taxon>
    </lineage>
</organism>